<protein>
    <recommendedName>
        <fullName evidence="5">DNA helicase</fullName>
    </recommendedName>
</protein>
<comment type="caution">
    <text evidence="3">The sequence shown here is derived from an EMBL/GenBank/DDBJ whole genome shotgun (WGS) entry which is preliminary data.</text>
</comment>
<keyword evidence="2" id="KW-0732">Signal</keyword>
<name>A0A225UIT0_9STRA</name>
<accession>A0A225UIT0</accession>
<evidence type="ECO:0000256" key="2">
    <source>
        <dbReference type="SAM" id="SignalP"/>
    </source>
</evidence>
<evidence type="ECO:0000313" key="3">
    <source>
        <dbReference type="EMBL" id="OWY92851.1"/>
    </source>
</evidence>
<gene>
    <name evidence="3" type="ORF">PHMEG_00037971</name>
</gene>
<feature type="region of interest" description="Disordered" evidence="1">
    <location>
        <begin position="191"/>
        <end position="211"/>
    </location>
</feature>
<feature type="non-terminal residue" evidence="3">
    <location>
        <position position="211"/>
    </location>
</feature>
<dbReference type="OrthoDB" id="129520at2759"/>
<dbReference type="AlphaFoldDB" id="A0A225UIT0"/>
<evidence type="ECO:0000313" key="4">
    <source>
        <dbReference type="Proteomes" id="UP000198211"/>
    </source>
</evidence>
<keyword evidence="4" id="KW-1185">Reference proteome</keyword>
<feature type="chain" id="PRO_5013393477" description="DNA helicase" evidence="2">
    <location>
        <begin position="28"/>
        <end position="211"/>
    </location>
</feature>
<proteinExistence type="predicted"/>
<dbReference type="EMBL" id="NBNE01017183">
    <property type="protein sequence ID" value="OWY92851.1"/>
    <property type="molecule type" value="Genomic_DNA"/>
</dbReference>
<feature type="compositionally biased region" description="Basic and acidic residues" evidence="1">
    <location>
        <begin position="202"/>
        <end position="211"/>
    </location>
</feature>
<evidence type="ECO:0000256" key="1">
    <source>
        <dbReference type="SAM" id="MobiDB-lite"/>
    </source>
</evidence>
<sequence length="211" mass="23683">MGVPFGGIHILLILLTGDFLQLPPVGTESLFVEPKGNPKRASVDIAAFELWRTFKTNQCDFALAQNRERNVGRLDVKYGQIIPKTYSAHGPNLREVTQKQCVCASPENSTRVAINNQFIVRTAKLTGNNYPIRVVANFKGALQYLSRPEIDIMMNLPDSKFGRIASFLDMIPGMPIQITQNGSNCDEVAREETRHQGHSHTWRPDYRLTEG</sequence>
<dbReference type="Proteomes" id="UP000198211">
    <property type="component" value="Unassembled WGS sequence"/>
</dbReference>
<feature type="signal peptide" evidence="2">
    <location>
        <begin position="1"/>
        <end position="27"/>
    </location>
</feature>
<evidence type="ECO:0008006" key="5">
    <source>
        <dbReference type="Google" id="ProtNLM"/>
    </source>
</evidence>
<reference evidence="4" key="1">
    <citation type="submission" date="2017-03" db="EMBL/GenBank/DDBJ databases">
        <title>Phytopthora megakarya and P. palmivora, two closely related causual agents of cacao black pod achieved similar genome size and gene model numbers by different mechanisms.</title>
        <authorList>
            <person name="Ali S."/>
            <person name="Shao J."/>
            <person name="Larry D.J."/>
            <person name="Kronmiller B."/>
            <person name="Shen D."/>
            <person name="Strem M.D."/>
            <person name="Melnick R.L."/>
            <person name="Guiltinan M.J."/>
            <person name="Tyler B.M."/>
            <person name="Meinhardt L.W."/>
            <person name="Bailey B.A."/>
        </authorList>
    </citation>
    <scope>NUCLEOTIDE SEQUENCE [LARGE SCALE GENOMIC DNA]</scope>
    <source>
        <strain evidence="4">zdho120</strain>
    </source>
</reference>
<organism evidence="3 4">
    <name type="scientific">Phytophthora megakarya</name>
    <dbReference type="NCBI Taxonomy" id="4795"/>
    <lineage>
        <taxon>Eukaryota</taxon>
        <taxon>Sar</taxon>
        <taxon>Stramenopiles</taxon>
        <taxon>Oomycota</taxon>
        <taxon>Peronosporomycetes</taxon>
        <taxon>Peronosporales</taxon>
        <taxon>Peronosporaceae</taxon>
        <taxon>Phytophthora</taxon>
    </lineage>
</organism>